<dbReference type="GO" id="GO:0009893">
    <property type="term" value="P:positive regulation of metabolic process"/>
    <property type="evidence" value="ECO:0007669"/>
    <property type="project" value="UniProtKB-ARBA"/>
</dbReference>
<dbReference type="SMART" id="SM00066">
    <property type="entry name" value="GAL4"/>
    <property type="match status" value="1"/>
</dbReference>
<accession>A0A7R7WEQ0</accession>
<feature type="compositionally biased region" description="Low complexity" evidence="6">
    <location>
        <begin position="604"/>
        <end position="615"/>
    </location>
</feature>
<dbReference type="CDD" id="cd12148">
    <property type="entry name" value="fungal_TF_MHR"/>
    <property type="match status" value="1"/>
</dbReference>
<keyword evidence="4" id="KW-0804">Transcription</keyword>
<dbReference type="SMART" id="SM00906">
    <property type="entry name" value="Fungal_trans"/>
    <property type="match status" value="1"/>
</dbReference>
<dbReference type="KEGG" id="aluc:AKAW2_51983A"/>
<dbReference type="AlphaFoldDB" id="A0A7R7WEQ0"/>
<protein>
    <submittedName>
        <fullName evidence="7">Transcriptional activator</fullName>
    </submittedName>
</protein>
<reference evidence="7" key="1">
    <citation type="submission" date="2021-01" db="EMBL/GenBank/DDBJ databases">
        <authorList>
            <consortium name="Aspergillus luchuensis mut. kawachii IFO 4304 genome sequencing consortium"/>
            <person name="Kazuki M."/>
            <person name="Futagami T."/>
        </authorList>
    </citation>
    <scope>NUCLEOTIDE SEQUENCE</scope>
    <source>
        <strain evidence="7">IFO 4308</strain>
    </source>
</reference>
<keyword evidence="8" id="KW-1185">Reference proteome</keyword>
<proteinExistence type="predicted"/>
<dbReference type="Gene3D" id="4.10.240.10">
    <property type="entry name" value="Zn(2)-C6 fungal-type DNA-binding domain"/>
    <property type="match status" value="1"/>
</dbReference>
<dbReference type="GO" id="GO:0003677">
    <property type="term" value="F:DNA binding"/>
    <property type="evidence" value="ECO:0007669"/>
    <property type="project" value="UniProtKB-KW"/>
</dbReference>
<evidence type="ECO:0000313" key="7">
    <source>
        <dbReference type="EMBL" id="BCS01642.1"/>
    </source>
</evidence>
<evidence type="ECO:0000256" key="4">
    <source>
        <dbReference type="ARBA" id="ARBA00023163"/>
    </source>
</evidence>
<dbReference type="InterPro" id="IPR051127">
    <property type="entry name" value="Fungal_SecMet_Regulators"/>
</dbReference>
<dbReference type="Pfam" id="PF00172">
    <property type="entry name" value="Zn_clus"/>
    <property type="match status" value="1"/>
</dbReference>
<evidence type="ECO:0000256" key="2">
    <source>
        <dbReference type="ARBA" id="ARBA00023015"/>
    </source>
</evidence>
<dbReference type="EMBL" id="AP024429">
    <property type="protein sequence ID" value="BCS01642.1"/>
    <property type="molecule type" value="Genomic_DNA"/>
</dbReference>
<evidence type="ECO:0000256" key="1">
    <source>
        <dbReference type="ARBA" id="ARBA00022723"/>
    </source>
</evidence>
<feature type="region of interest" description="Disordered" evidence="6">
    <location>
        <begin position="1"/>
        <end position="22"/>
    </location>
</feature>
<dbReference type="SUPFAM" id="SSF57701">
    <property type="entry name" value="Zn2/Cys6 DNA-binding domain"/>
    <property type="match status" value="1"/>
</dbReference>
<dbReference type="GO" id="GO:0000981">
    <property type="term" value="F:DNA-binding transcription factor activity, RNA polymerase II-specific"/>
    <property type="evidence" value="ECO:0007669"/>
    <property type="project" value="InterPro"/>
</dbReference>
<keyword evidence="1" id="KW-0479">Metal-binding</keyword>
<dbReference type="GO" id="GO:0008270">
    <property type="term" value="F:zinc ion binding"/>
    <property type="evidence" value="ECO:0007669"/>
    <property type="project" value="InterPro"/>
</dbReference>
<reference evidence="7" key="2">
    <citation type="submission" date="2021-02" db="EMBL/GenBank/DDBJ databases">
        <title>Aspergillus luchuensis mut. kawachii IFO 4304 genome sequence.</title>
        <authorList>
            <person name="Mori K."/>
            <person name="Kadooka C."/>
            <person name="Goto M."/>
            <person name="Futagami T."/>
        </authorList>
    </citation>
    <scope>NUCLEOTIDE SEQUENCE</scope>
    <source>
        <strain evidence="7">IFO 4308</strain>
    </source>
</reference>
<evidence type="ECO:0000256" key="6">
    <source>
        <dbReference type="SAM" id="MobiDB-lite"/>
    </source>
</evidence>
<feature type="region of interest" description="Disordered" evidence="6">
    <location>
        <begin position="591"/>
        <end position="628"/>
    </location>
</feature>
<sequence length="674" mass="76369">MAQRKGRGGLQQRAAEHQPNARRSMVACNRCRNRKTRCAGNPPYPCAACAEVGHKCVYSEAEKRVSIPESYFHQLRAQAQASRRDEGRPVSLPNPPATIQSSPYNNVEVPLERDDWWYNETGHVFLNRSGEHHYVGASSTTHLAKRLNPSSTNLALDMRPLYDDPLSLRRSAPRVLPQLPPFEYAKRLYWVQYVYIGTIFSLIQPHDFEERLRFVYSQPPDALNRESCLVYCQVLLVIAFGLMYSVNQWSGDDGPPGFKYFKHALRFLPDIHEEGSIFFVEVLCYVAYYMQNLNRRDAAFLYIGLALRMAISLGLHQEVLDPEVSEEDRNRRRRAWWSVYSLDRLLSVKSGNPITIHDEDIGTTWPQPTSATEVVPWPSVVLTYYTQLSRILGRIGEEIYRKKPRSGSNLLVSVQSITDELSDWLRRIPDRLRIDFSTLSTHINRESVSIFLHFYSCVNMTARPLVFYVIQRRLDAEDKGSATVDWKEGLSQNTVAVIESCVAAARATTLIMDAAAKHNLVATYGYLDGEYIFSAALLLVMVNAAFPYNAANSRAMEISINLLRNMADRGNTNLAARHSLLLELRSSIGQKSSKQGDTAGVPVTPSSTQQPTPSQNAVDHPTGEVTWTPQQDIPSMQEISFNFDVNDDPGLWEEVLGQIDIDMDTDWIENTLKK</sequence>
<dbReference type="RefSeq" id="XP_041545404.1">
    <property type="nucleotide sequence ID" value="XM_041691972.1"/>
</dbReference>
<dbReference type="Pfam" id="PF04082">
    <property type="entry name" value="Fungal_trans"/>
    <property type="match status" value="1"/>
</dbReference>
<evidence type="ECO:0000256" key="3">
    <source>
        <dbReference type="ARBA" id="ARBA00023125"/>
    </source>
</evidence>
<dbReference type="PROSITE" id="PS50048">
    <property type="entry name" value="ZN2_CY6_FUNGAL_2"/>
    <property type="match status" value="1"/>
</dbReference>
<dbReference type="GO" id="GO:0006351">
    <property type="term" value="P:DNA-templated transcription"/>
    <property type="evidence" value="ECO:0007669"/>
    <property type="project" value="InterPro"/>
</dbReference>
<dbReference type="PROSITE" id="PS00463">
    <property type="entry name" value="ZN2_CY6_FUNGAL_1"/>
    <property type="match status" value="1"/>
</dbReference>
<name>A0A7R7WEQ0_ASPKA</name>
<keyword evidence="5" id="KW-0539">Nucleus</keyword>
<dbReference type="PANTHER" id="PTHR47424">
    <property type="entry name" value="REGULATORY PROTEIN GAL4"/>
    <property type="match status" value="1"/>
</dbReference>
<keyword evidence="3" id="KW-0238">DNA-binding</keyword>
<dbReference type="Proteomes" id="UP000661280">
    <property type="component" value="Chromosome 5"/>
</dbReference>
<keyword evidence="2" id="KW-0805">Transcription regulation</keyword>
<feature type="region of interest" description="Disordered" evidence="6">
    <location>
        <begin position="78"/>
        <end position="103"/>
    </location>
</feature>
<evidence type="ECO:0000313" key="8">
    <source>
        <dbReference type="Proteomes" id="UP000661280"/>
    </source>
</evidence>
<gene>
    <name evidence="7" type="primary">PUT3</name>
    <name evidence="7" type="ORF">AKAW2_51983A</name>
</gene>
<dbReference type="InterPro" id="IPR036864">
    <property type="entry name" value="Zn2-C6_fun-type_DNA-bd_sf"/>
</dbReference>
<dbReference type="CDD" id="cd00067">
    <property type="entry name" value="GAL4"/>
    <property type="match status" value="1"/>
</dbReference>
<dbReference type="InterPro" id="IPR001138">
    <property type="entry name" value="Zn2Cys6_DnaBD"/>
</dbReference>
<organism evidence="7 8">
    <name type="scientific">Aspergillus kawachii</name>
    <name type="common">White koji mold</name>
    <name type="synonym">Aspergillus awamori var. kawachi</name>
    <dbReference type="NCBI Taxonomy" id="1069201"/>
    <lineage>
        <taxon>Eukaryota</taxon>
        <taxon>Fungi</taxon>
        <taxon>Dikarya</taxon>
        <taxon>Ascomycota</taxon>
        <taxon>Pezizomycotina</taxon>
        <taxon>Eurotiomycetes</taxon>
        <taxon>Eurotiomycetidae</taxon>
        <taxon>Eurotiales</taxon>
        <taxon>Aspergillaceae</taxon>
        <taxon>Aspergillus</taxon>
        <taxon>Aspergillus subgen. Circumdati</taxon>
    </lineage>
</organism>
<dbReference type="PANTHER" id="PTHR47424:SF6">
    <property type="entry name" value="PROLINE UTILIZATION TRANS-ACTIVATOR"/>
    <property type="match status" value="1"/>
</dbReference>
<dbReference type="OrthoDB" id="3266505at2759"/>
<evidence type="ECO:0000256" key="5">
    <source>
        <dbReference type="ARBA" id="ARBA00023242"/>
    </source>
</evidence>
<dbReference type="GeneID" id="64962963"/>
<dbReference type="InterPro" id="IPR007219">
    <property type="entry name" value="XnlR_reg_dom"/>
</dbReference>